<evidence type="ECO:0000313" key="3">
    <source>
        <dbReference type="Proteomes" id="UP001529510"/>
    </source>
</evidence>
<gene>
    <name evidence="2" type="ORF">M9458_000209</name>
</gene>
<accession>A0ABD0RV27</accession>
<keyword evidence="1" id="KW-0812">Transmembrane</keyword>
<evidence type="ECO:0000313" key="2">
    <source>
        <dbReference type="EMBL" id="KAL0202191.1"/>
    </source>
</evidence>
<keyword evidence="1" id="KW-0472">Membrane</keyword>
<reference evidence="2 3" key="1">
    <citation type="submission" date="2024-05" db="EMBL/GenBank/DDBJ databases">
        <title>Genome sequencing and assembly of Indian major carp, Cirrhinus mrigala (Hamilton, 1822).</title>
        <authorList>
            <person name="Mohindra V."/>
            <person name="Chowdhury L.M."/>
            <person name="Lal K."/>
            <person name="Jena J.K."/>
        </authorList>
    </citation>
    <scope>NUCLEOTIDE SEQUENCE [LARGE SCALE GENOMIC DNA]</scope>
    <source>
        <strain evidence="2">CM1030</strain>
        <tissue evidence="2">Blood</tissue>
    </source>
</reference>
<protein>
    <recommendedName>
        <fullName evidence="4">MHC class II antigen</fullName>
    </recommendedName>
</protein>
<feature type="non-terminal residue" evidence="2">
    <location>
        <position position="1"/>
    </location>
</feature>
<comment type="caution">
    <text evidence="2">The sequence shown here is derived from an EMBL/GenBank/DDBJ whole genome shotgun (WGS) entry which is preliminary data.</text>
</comment>
<keyword evidence="1" id="KW-1133">Transmembrane helix</keyword>
<evidence type="ECO:0008006" key="4">
    <source>
        <dbReference type="Google" id="ProtNLM"/>
    </source>
</evidence>
<dbReference type="Proteomes" id="UP001529510">
    <property type="component" value="Unassembled WGS sequence"/>
</dbReference>
<proteinExistence type="predicted"/>
<keyword evidence="3" id="KW-1185">Reference proteome</keyword>
<dbReference type="Gene3D" id="1.20.5.930">
    <property type="entry name" value="Bicelle-embedded integrin alpha(iib) transmembrane segment"/>
    <property type="match status" value="1"/>
</dbReference>
<sequence length="54" mass="5865">GYDDDFSQVGVKFVIPPNQTMLIVGSSVGGGFIMFIIILVVLVKVRTNEQSPHT</sequence>
<dbReference type="AlphaFoldDB" id="A0ABD0RV27"/>
<evidence type="ECO:0000256" key="1">
    <source>
        <dbReference type="SAM" id="Phobius"/>
    </source>
</evidence>
<dbReference type="EMBL" id="JAMKFB020000001">
    <property type="protein sequence ID" value="KAL0202191.1"/>
    <property type="molecule type" value="Genomic_DNA"/>
</dbReference>
<feature type="transmembrane region" description="Helical" evidence="1">
    <location>
        <begin position="20"/>
        <end position="43"/>
    </location>
</feature>
<name>A0ABD0RV27_CIRMR</name>
<organism evidence="2 3">
    <name type="scientific">Cirrhinus mrigala</name>
    <name type="common">Mrigala</name>
    <dbReference type="NCBI Taxonomy" id="683832"/>
    <lineage>
        <taxon>Eukaryota</taxon>
        <taxon>Metazoa</taxon>
        <taxon>Chordata</taxon>
        <taxon>Craniata</taxon>
        <taxon>Vertebrata</taxon>
        <taxon>Euteleostomi</taxon>
        <taxon>Actinopterygii</taxon>
        <taxon>Neopterygii</taxon>
        <taxon>Teleostei</taxon>
        <taxon>Ostariophysi</taxon>
        <taxon>Cypriniformes</taxon>
        <taxon>Cyprinidae</taxon>
        <taxon>Labeoninae</taxon>
        <taxon>Labeonini</taxon>
        <taxon>Cirrhinus</taxon>
    </lineage>
</organism>